<dbReference type="Gene3D" id="3.40.50.1820">
    <property type="entry name" value="alpha/beta hydrolase"/>
    <property type="match status" value="1"/>
</dbReference>
<protein>
    <submittedName>
        <fullName evidence="2">Putative L-isoaspartate O-methyltransferase</fullName>
    </submittedName>
</protein>
<dbReference type="InterPro" id="IPR029058">
    <property type="entry name" value="AB_hydrolase_fold"/>
</dbReference>
<evidence type="ECO:0000313" key="2">
    <source>
        <dbReference type="EMBL" id="AKF05940.1"/>
    </source>
</evidence>
<dbReference type="GO" id="GO:0008168">
    <property type="term" value="F:methyltransferase activity"/>
    <property type="evidence" value="ECO:0007669"/>
    <property type="project" value="UniProtKB-KW"/>
</dbReference>
<accession>A0A0F6W2W8</accession>
<dbReference type="AlphaFoldDB" id="A0A0F6W2W8"/>
<proteinExistence type="predicted"/>
<dbReference type="InterPro" id="IPR050261">
    <property type="entry name" value="FrsA_esterase"/>
</dbReference>
<gene>
    <name evidence="2" type="ORF">DB32_003089</name>
</gene>
<dbReference type="STRING" id="927083.DB32_003089"/>
<dbReference type="Pfam" id="PF01738">
    <property type="entry name" value="DLH"/>
    <property type="match status" value="1"/>
</dbReference>
<keyword evidence="2" id="KW-0808">Transferase</keyword>
<keyword evidence="3" id="KW-1185">Reference proteome</keyword>
<evidence type="ECO:0000313" key="3">
    <source>
        <dbReference type="Proteomes" id="UP000034883"/>
    </source>
</evidence>
<dbReference type="SUPFAM" id="SSF53474">
    <property type="entry name" value="alpha/beta-Hydrolases"/>
    <property type="match status" value="1"/>
</dbReference>
<dbReference type="InterPro" id="IPR002925">
    <property type="entry name" value="Dienelactn_hydro"/>
</dbReference>
<sequence length="245" mass="26197">MVHISLAMSRPTSIHPGERRAPEIVAERREISVPVKGARVEGDLVVPSGARGLVVFAHGSGSSRHSPRNRYVAEVLQRGKLATLLLDLLTREEEAIDARTAHLRFDIELLAERLVSAIEWARRDPSTRELRLGFFGASTGGGAALVAAALRPDAVAAVVSRGGRPDLAGNALPVVRAPTLLIVGGDDVPVLELHREAIARMRNEVHLEVIVGATHLFEEPGALEEVGRLAREFLTAKLGGIASPS</sequence>
<organism evidence="2 3">
    <name type="scientific">Sandaracinus amylolyticus</name>
    <dbReference type="NCBI Taxonomy" id="927083"/>
    <lineage>
        <taxon>Bacteria</taxon>
        <taxon>Pseudomonadati</taxon>
        <taxon>Myxococcota</taxon>
        <taxon>Polyangia</taxon>
        <taxon>Polyangiales</taxon>
        <taxon>Sandaracinaceae</taxon>
        <taxon>Sandaracinus</taxon>
    </lineage>
</organism>
<name>A0A0F6W2W8_9BACT</name>
<evidence type="ECO:0000259" key="1">
    <source>
        <dbReference type="Pfam" id="PF01738"/>
    </source>
</evidence>
<reference evidence="2 3" key="1">
    <citation type="submission" date="2015-03" db="EMBL/GenBank/DDBJ databases">
        <title>Genome assembly of Sandaracinus amylolyticus DSM 53668.</title>
        <authorList>
            <person name="Sharma G."/>
            <person name="Subramanian S."/>
        </authorList>
    </citation>
    <scope>NUCLEOTIDE SEQUENCE [LARGE SCALE GENOMIC DNA]</scope>
    <source>
        <strain evidence="2 3">DSM 53668</strain>
    </source>
</reference>
<keyword evidence="2" id="KW-0489">Methyltransferase</keyword>
<dbReference type="KEGG" id="samy:DB32_003089"/>
<dbReference type="GO" id="GO:0032259">
    <property type="term" value="P:methylation"/>
    <property type="evidence" value="ECO:0007669"/>
    <property type="project" value="UniProtKB-KW"/>
</dbReference>
<dbReference type="EMBL" id="CP011125">
    <property type="protein sequence ID" value="AKF05940.1"/>
    <property type="molecule type" value="Genomic_DNA"/>
</dbReference>
<dbReference type="PANTHER" id="PTHR22946">
    <property type="entry name" value="DIENELACTONE HYDROLASE DOMAIN-CONTAINING PROTEIN-RELATED"/>
    <property type="match status" value="1"/>
</dbReference>
<feature type="domain" description="Dienelactone hydrolase" evidence="1">
    <location>
        <begin position="84"/>
        <end position="221"/>
    </location>
</feature>
<dbReference type="Proteomes" id="UP000034883">
    <property type="component" value="Chromosome"/>
</dbReference>
<dbReference type="GO" id="GO:0016787">
    <property type="term" value="F:hydrolase activity"/>
    <property type="evidence" value="ECO:0007669"/>
    <property type="project" value="InterPro"/>
</dbReference>